<dbReference type="InterPro" id="IPR011330">
    <property type="entry name" value="Glyco_hydro/deAcase_b/a-brl"/>
</dbReference>
<dbReference type="Proteomes" id="UP001597187">
    <property type="component" value="Unassembled WGS sequence"/>
</dbReference>
<dbReference type="PROSITE" id="PS51677">
    <property type="entry name" value="NODB"/>
    <property type="match status" value="1"/>
</dbReference>
<keyword evidence="5" id="KW-1185">Reference proteome</keyword>
<evidence type="ECO:0000313" key="4">
    <source>
        <dbReference type="EMBL" id="MFD1514271.1"/>
    </source>
</evidence>
<dbReference type="GO" id="GO:0005576">
    <property type="term" value="C:extracellular region"/>
    <property type="evidence" value="ECO:0007669"/>
    <property type="project" value="UniProtKB-SubCell"/>
</dbReference>
<proteinExistence type="predicted"/>
<dbReference type="EMBL" id="JBHUDC010000007">
    <property type="protein sequence ID" value="MFD1514271.1"/>
    <property type="molecule type" value="Genomic_DNA"/>
</dbReference>
<gene>
    <name evidence="4" type="ORF">ACFSBT_13395</name>
</gene>
<dbReference type="Gene3D" id="3.20.20.370">
    <property type="entry name" value="Glycoside hydrolase/deacetylase"/>
    <property type="match status" value="1"/>
</dbReference>
<feature type="domain" description="NodB homology" evidence="3">
    <location>
        <begin position="60"/>
        <end position="312"/>
    </location>
</feature>
<evidence type="ECO:0000313" key="5">
    <source>
        <dbReference type="Proteomes" id="UP001597187"/>
    </source>
</evidence>
<dbReference type="PANTHER" id="PTHR34216:SF3">
    <property type="entry name" value="POLY-BETA-1,6-N-ACETYL-D-GLUCOSAMINE N-DEACETYLASE"/>
    <property type="match status" value="1"/>
</dbReference>
<name>A0ABD6AWV5_9EURY</name>
<dbReference type="Pfam" id="PF01522">
    <property type="entry name" value="Polysacc_deac_1"/>
    <property type="match status" value="1"/>
</dbReference>
<evidence type="ECO:0000256" key="2">
    <source>
        <dbReference type="ARBA" id="ARBA00022729"/>
    </source>
</evidence>
<dbReference type="InterPro" id="IPR002509">
    <property type="entry name" value="NODB_dom"/>
</dbReference>
<evidence type="ECO:0000256" key="1">
    <source>
        <dbReference type="ARBA" id="ARBA00004613"/>
    </source>
</evidence>
<dbReference type="AlphaFoldDB" id="A0ABD6AWV5"/>
<dbReference type="PANTHER" id="PTHR34216">
    <property type="match status" value="1"/>
</dbReference>
<reference evidence="4 5" key="1">
    <citation type="journal article" date="2019" name="Int. J. Syst. Evol. Microbiol.">
        <title>The Global Catalogue of Microorganisms (GCM) 10K type strain sequencing project: providing services to taxonomists for standard genome sequencing and annotation.</title>
        <authorList>
            <consortium name="The Broad Institute Genomics Platform"/>
            <consortium name="The Broad Institute Genome Sequencing Center for Infectious Disease"/>
            <person name="Wu L."/>
            <person name="Ma J."/>
        </authorList>
    </citation>
    <scope>NUCLEOTIDE SEQUENCE [LARGE SCALE GENOMIC DNA]</scope>
    <source>
        <strain evidence="4 5">CGMCC 1.12563</strain>
    </source>
</reference>
<protein>
    <submittedName>
        <fullName evidence="4">Polysaccharide deacetylase family protein</fullName>
    </submittedName>
</protein>
<dbReference type="InterPro" id="IPR051398">
    <property type="entry name" value="Polysacch_Deacetylase"/>
</dbReference>
<keyword evidence="2" id="KW-0732">Signal</keyword>
<accession>A0ABD6AWV5</accession>
<comment type="caution">
    <text evidence="4">The sequence shown here is derived from an EMBL/GenBank/DDBJ whole genome shotgun (WGS) entry which is preliminary data.</text>
</comment>
<dbReference type="RefSeq" id="WP_250874245.1">
    <property type="nucleotide sequence ID" value="NZ_JALXFV010000007.1"/>
</dbReference>
<sequence>MRAVMYHYVRPDLDRPPGGYYRMDREDFRAQLDHLESEYDLLGRDRLLAVVRGERRPPDDGVVLTFDDGLVDHHEWVLPELRERGLSGVFFVSTGPLDGDVLAVHRAHALLGAVPADEVHDALLETLVERGLSPETGESADTYGDTETGATDHAAVVKRLVNFELPVDSVPSVLDAVERRLSVGPLDPEAFYLTDDDLGDLRDAGMVLGAHTVTHRVLSRLSPQTQRTEVRESFDRLERVVGPLEERLFAYPYGGPETYTATTRSILEEADCTAAFTTVSGEIDVHDVVTRPLELPRMDCNEFPHGSASFRM</sequence>
<evidence type="ECO:0000259" key="3">
    <source>
        <dbReference type="PROSITE" id="PS51677"/>
    </source>
</evidence>
<dbReference type="SUPFAM" id="SSF88713">
    <property type="entry name" value="Glycoside hydrolase/deacetylase"/>
    <property type="match status" value="1"/>
</dbReference>
<organism evidence="4 5">
    <name type="scientific">Halomarina rubra</name>
    <dbReference type="NCBI Taxonomy" id="2071873"/>
    <lineage>
        <taxon>Archaea</taxon>
        <taxon>Methanobacteriati</taxon>
        <taxon>Methanobacteriota</taxon>
        <taxon>Stenosarchaea group</taxon>
        <taxon>Halobacteria</taxon>
        <taxon>Halobacteriales</taxon>
        <taxon>Natronomonadaceae</taxon>
        <taxon>Halomarina</taxon>
    </lineage>
</organism>
<comment type="subcellular location">
    <subcellularLocation>
        <location evidence="1">Secreted</location>
    </subcellularLocation>
</comment>